<keyword evidence="7 10" id="KW-0472">Membrane</keyword>
<dbReference type="PIRSF" id="PIRSF037094">
    <property type="entry name" value="AP1_complex_gamma"/>
    <property type="match status" value="1"/>
</dbReference>
<evidence type="ECO:0000256" key="4">
    <source>
        <dbReference type="ARBA" id="ARBA00022448"/>
    </source>
</evidence>
<dbReference type="InterPro" id="IPR050840">
    <property type="entry name" value="Adaptor_Complx_Large_Subunit"/>
</dbReference>
<dbReference type="InterPro" id="IPR017107">
    <property type="entry name" value="AP1_complex_gsu"/>
</dbReference>
<dbReference type="Pfam" id="PF02883">
    <property type="entry name" value="Alpha_adaptinC2"/>
    <property type="match status" value="1"/>
</dbReference>
<evidence type="ECO:0000256" key="9">
    <source>
        <dbReference type="ARBA" id="ARBA00062546"/>
    </source>
</evidence>
<name>A0A2T6ZHW6_TUBBO</name>
<organism evidence="13 14">
    <name type="scientific">Tuber borchii</name>
    <name type="common">White truffle</name>
    <dbReference type="NCBI Taxonomy" id="42251"/>
    <lineage>
        <taxon>Eukaryota</taxon>
        <taxon>Fungi</taxon>
        <taxon>Dikarya</taxon>
        <taxon>Ascomycota</taxon>
        <taxon>Pezizomycotina</taxon>
        <taxon>Pezizomycetes</taxon>
        <taxon>Pezizales</taxon>
        <taxon>Tuberaceae</taxon>
        <taxon>Tuber</taxon>
    </lineage>
</organism>
<evidence type="ECO:0000256" key="3">
    <source>
        <dbReference type="ARBA" id="ARBA00006613"/>
    </source>
</evidence>
<keyword evidence="4 10" id="KW-0813">Transport</keyword>
<dbReference type="GO" id="GO:0030121">
    <property type="term" value="C:AP-1 adaptor complex"/>
    <property type="evidence" value="ECO:0007669"/>
    <property type="project" value="InterPro"/>
</dbReference>
<dbReference type="PROSITE" id="PS50180">
    <property type="entry name" value="GAE"/>
    <property type="match status" value="1"/>
</dbReference>
<keyword evidence="8 10" id="KW-0968">Cytoplasmic vesicle</keyword>
<comment type="subunit">
    <text evidence="9">Adaptor protein complex 1 (AP-1) is a heterotetramer composed of two large adaptins (gamma-type subunit APL4 and beta-type subunit APL2), a medium adaptin (mu-type subunit APM1) and a small adaptin (sigma-type subunit APS1). AP-1 interacts with clathrin.</text>
</comment>
<dbReference type="Gene3D" id="2.60.40.1230">
    <property type="match status" value="1"/>
</dbReference>
<evidence type="ECO:0000256" key="11">
    <source>
        <dbReference type="SAM" id="MobiDB-lite"/>
    </source>
</evidence>
<protein>
    <recommendedName>
        <fullName evidence="10">AP-1 complex subunit gamma</fullName>
    </recommendedName>
</protein>
<dbReference type="GO" id="GO:0016482">
    <property type="term" value="P:cytosolic transport"/>
    <property type="evidence" value="ECO:0007669"/>
    <property type="project" value="UniProtKB-ARBA"/>
</dbReference>
<dbReference type="GO" id="GO:0005829">
    <property type="term" value="C:cytosol"/>
    <property type="evidence" value="ECO:0007669"/>
    <property type="project" value="GOC"/>
</dbReference>
<dbReference type="Gene3D" id="1.25.10.10">
    <property type="entry name" value="Leucine-rich Repeat Variant"/>
    <property type="match status" value="1"/>
</dbReference>
<evidence type="ECO:0000256" key="7">
    <source>
        <dbReference type="ARBA" id="ARBA00023136"/>
    </source>
</evidence>
<dbReference type="OrthoDB" id="28053at2759"/>
<dbReference type="SUPFAM" id="SSF48371">
    <property type="entry name" value="ARM repeat"/>
    <property type="match status" value="1"/>
</dbReference>
<keyword evidence="14" id="KW-1185">Reference proteome</keyword>
<accession>A0A2T6ZHW6</accession>
<evidence type="ECO:0000259" key="12">
    <source>
        <dbReference type="PROSITE" id="PS50180"/>
    </source>
</evidence>
<feature type="region of interest" description="Disordered" evidence="11">
    <location>
        <begin position="625"/>
        <end position="674"/>
    </location>
</feature>
<evidence type="ECO:0000256" key="6">
    <source>
        <dbReference type="ARBA" id="ARBA00023034"/>
    </source>
</evidence>
<dbReference type="InterPro" id="IPR016024">
    <property type="entry name" value="ARM-type_fold"/>
</dbReference>
<dbReference type="GO" id="GO:0006886">
    <property type="term" value="P:intracellular protein transport"/>
    <property type="evidence" value="ECO:0007669"/>
    <property type="project" value="UniProtKB-UniRule"/>
</dbReference>
<reference evidence="13 14" key="1">
    <citation type="submission" date="2017-04" db="EMBL/GenBank/DDBJ databases">
        <title>Draft genome sequence of Tuber borchii Vittad., a whitish edible truffle.</title>
        <authorList>
            <consortium name="DOE Joint Genome Institute"/>
            <person name="Murat C."/>
            <person name="Kuo A."/>
            <person name="Barry K.W."/>
            <person name="Clum A."/>
            <person name="Dockter R.B."/>
            <person name="Fauchery L."/>
            <person name="Iotti M."/>
            <person name="Kohler A."/>
            <person name="Labutti K."/>
            <person name="Lindquist E.A."/>
            <person name="Lipzen A."/>
            <person name="Ohm R.A."/>
            <person name="Wang M."/>
            <person name="Grigoriev I.V."/>
            <person name="Zambonelli A."/>
            <person name="Martin F.M."/>
        </authorList>
    </citation>
    <scope>NUCLEOTIDE SEQUENCE [LARGE SCALE GENOMIC DNA]</scope>
    <source>
        <strain evidence="13 14">Tbo3840</strain>
    </source>
</reference>
<keyword evidence="5 10" id="KW-0653">Protein transport</keyword>
<sequence length="829" mass="91338">MSSLKQFIRAVRSAKTLNDERGVIQKESAAIRSSFREESGDSNVRRNNVAKLLYLFTLGERTHFGQIECLKLLASPRFADKRLGYLGTMLLLDENQEVLTLVTNSLKNDLEHSNQYVVGLALCTLGNIASTEMARDLFQEVENLLSTANPYIRRKAAICAMRIIRKVPDLQEHFIDKTKLLLQDRNHGVLLCGVTLVTDLCQHDPDLVSQFRQFTTVLVRQLKSLTSSGYAPEHDVTGITDPFLQVKILRLLRVLGKGDAQVSEQINDILAQVATNTDSTKNVGNSILYEAVLTILDIKADSGLRVLGVNILGKFLTNKDNNIRYVALNTLIKVVAVEPNAVQRHRNTILDCLRDPDISIRRRALDLSFTLINESNIRVLIRELLAFLEVANNEFKPVMTTQICIAAERFAPTKRWHIDTVLRVLKLAGNYVKEHILSSFIRLIANSAELQTYCVQKLYSALKADITQEALTLAGAWTIGEYGDLLLKGGQYEEEELVVRVSESDIVDLLSTILTSAYATSTVREYIITALMKLTTRISSAAKIERIRRILHSYSDSLDVETQQRSVEYGNMFGYDEIRRGVLEKMPPPVIKEVSRVFERETAPKARAGKKAAKKQSDEEALLDLMGGEPSEPTTPLGGAPQNNMELLSGILGGDPMLSNSPSPPPSTQSNLNSIMDLFNTPGASSPAPVAASQQLASSLLGGLDPAPVPPVAPATAPAAAQVYNKNDLQITLQLARTADGTINIIARFKNKSFTDRITSVSLQAAVPKSMKLQLQPISGSELDPDAEATQMMRVAGNKGGVLKMRLKIGYVKDGVGNIMDMVDWVESS</sequence>
<dbReference type="SMART" id="SM00809">
    <property type="entry name" value="Alpha_adaptinC2"/>
    <property type="match status" value="1"/>
</dbReference>
<comment type="subcellular location">
    <subcellularLocation>
        <location evidence="1">Cytoplasmic vesicle membrane</location>
    </subcellularLocation>
    <subcellularLocation>
        <location evidence="2">Golgi apparatus</location>
    </subcellularLocation>
</comment>
<dbReference type="InterPro" id="IPR011989">
    <property type="entry name" value="ARM-like"/>
</dbReference>
<gene>
    <name evidence="13" type="ORF">B9Z19DRAFT_1131959</name>
</gene>
<dbReference type="Pfam" id="PF01602">
    <property type="entry name" value="Adaptin_N"/>
    <property type="match status" value="1"/>
</dbReference>
<evidence type="ECO:0000256" key="2">
    <source>
        <dbReference type="ARBA" id="ARBA00004555"/>
    </source>
</evidence>
<keyword evidence="6 10" id="KW-0333">Golgi apparatus</keyword>
<dbReference type="Proteomes" id="UP000244722">
    <property type="component" value="Unassembled WGS sequence"/>
</dbReference>
<dbReference type="InterPro" id="IPR002553">
    <property type="entry name" value="Clathrin/coatomer_adapt-like_N"/>
</dbReference>
<proteinExistence type="inferred from homology"/>
<dbReference type="STRING" id="42251.A0A2T6ZHW6"/>
<evidence type="ECO:0000256" key="8">
    <source>
        <dbReference type="ARBA" id="ARBA00023329"/>
    </source>
</evidence>
<dbReference type="GO" id="GO:0016192">
    <property type="term" value="P:vesicle-mediated transport"/>
    <property type="evidence" value="ECO:0007669"/>
    <property type="project" value="InterPro"/>
</dbReference>
<dbReference type="EMBL" id="NESQ01000252">
    <property type="protein sequence ID" value="PUU75069.1"/>
    <property type="molecule type" value="Genomic_DNA"/>
</dbReference>
<evidence type="ECO:0000256" key="1">
    <source>
        <dbReference type="ARBA" id="ARBA00004156"/>
    </source>
</evidence>
<evidence type="ECO:0000256" key="10">
    <source>
        <dbReference type="PIRNR" id="PIRNR037094"/>
    </source>
</evidence>
<evidence type="ECO:0000256" key="5">
    <source>
        <dbReference type="ARBA" id="ARBA00022927"/>
    </source>
</evidence>
<dbReference type="AlphaFoldDB" id="A0A2T6ZHW6"/>
<dbReference type="FunFam" id="1.25.10.10:FF:000030">
    <property type="entry name" value="AP-1 complex subunit gamma"/>
    <property type="match status" value="1"/>
</dbReference>
<evidence type="ECO:0000313" key="13">
    <source>
        <dbReference type="EMBL" id="PUU75069.1"/>
    </source>
</evidence>
<dbReference type="InterPro" id="IPR008152">
    <property type="entry name" value="Clathrin_a/b/g-adaptin_app_Ig"/>
</dbReference>
<dbReference type="PANTHER" id="PTHR22780">
    <property type="entry name" value="ADAPTIN, ALPHA/GAMMA/EPSILON"/>
    <property type="match status" value="1"/>
</dbReference>
<dbReference type="InterPro" id="IPR013041">
    <property type="entry name" value="Clathrin_app_Ig-like_sf"/>
</dbReference>
<dbReference type="SUPFAM" id="SSF49348">
    <property type="entry name" value="Clathrin adaptor appendage domain"/>
    <property type="match status" value="1"/>
</dbReference>
<comment type="similarity">
    <text evidence="3 10">Belongs to the adaptor complexes large subunit family.</text>
</comment>
<comment type="caution">
    <text evidence="13">The sequence shown here is derived from an EMBL/GenBank/DDBJ whole genome shotgun (WGS) entry which is preliminary data.</text>
</comment>
<feature type="domain" description="GAE" evidence="12">
    <location>
        <begin position="716"/>
        <end position="829"/>
    </location>
</feature>
<evidence type="ECO:0000313" key="14">
    <source>
        <dbReference type="Proteomes" id="UP000244722"/>
    </source>
</evidence>
<dbReference type="InterPro" id="IPR008153">
    <property type="entry name" value="GAE_dom"/>
</dbReference>